<dbReference type="Pfam" id="PF03023">
    <property type="entry name" value="MurJ"/>
    <property type="match status" value="1"/>
</dbReference>
<evidence type="ECO:0000256" key="7">
    <source>
        <dbReference type="ARBA" id="ARBA00023136"/>
    </source>
</evidence>
<feature type="transmembrane region" description="Helical" evidence="8">
    <location>
        <begin position="417"/>
        <end position="440"/>
    </location>
</feature>
<dbReference type="EMBL" id="BRZC01000003">
    <property type="protein sequence ID" value="GLC83922.1"/>
    <property type="molecule type" value="Genomic_DNA"/>
</dbReference>
<sequence length="540" mass="57248">MSSLGRASAILGAGTLISRVTGLVRTIVLLAAIGSVGRASDAFSTANQLPNNVFTIIQTGILTAVIIPQIVKSASHKDGGQAFISKLFTLGTVVFLAATGVAMVLAPWLVFMYSSQFTPDQLALGTAFAYWCLPQIFFYGLYALIGETLNAKRVFGPYTWAPIANNVISIIGFIVFMMLFGDNRNHVEMWDPTMIAVMGGTATLGIAVQAALLLLAWRRTGLHLRPDFRWKGVGLGEVGKLASWTFMMVIAGQLAGLAQSNIVSKASGDHPAGTIMMAAWLVFMLPYSIFAVSIGTPYFTQIAEHTAEDRHDQVRGDVARSIRAISLFIVISAVALAVASVPATRIFTENGAFAEQAAPVLICYLVGLLPLSLLFIVQRTFYAYGDTRTPFWFTIVQCSLIVVSALVAPLLVPLSQLAAAVALGQSLAGLVQTIIAVVLLRRRLGGLELPRVALSLGRFVIAAIPAGFAGWGVYLLIGGADGWAVASTGMTGRLLGAVGTGVVGGVAFVVYLVVLFVLRAPELSVVSGLVKRFLPARASR</sequence>
<evidence type="ECO:0000256" key="2">
    <source>
        <dbReference type="ARBA" id="ARBA00022475"/>
    </source>
</evidence>
<name>A0ABQ5NEH3_9MICO</name>
<keyword evidence="2" id="KW-1003">Cell membrane</keyword>
<comment type="caution">
    <text evidence="9">The sequence shown here is derived from an EMBL/GenBank/DDBJ whole genome shotgun (WGS) entry which is preliminary data.</text>
</comment>
<dbReference type="CDD" id="cd13123">
    <property type="entry name" value="MATE_MurJ_like"/>
    <property type="match status" value="1"/>
</dbReference>
<evidence type="ECO:0000256" key="3">
    <source>
        <dbReference type="ARBA" id="ARBA00022692"/>
    </source>
</evidence>
<keyword evidence="7 8" id="KW-0472">Membrane</keyword>
<keyword evidence="5" id="KW-0573">Peptidoglycan synthesis</keyword>
<feature type="transmembrane region" description="Helical" evidence="8">
    <location>
        <begin position="389"/>
        <end position="411"/>
    </location>
</feature>
<keyword evidence="4" id="KW-0133">Cell shape</keyword>
<feature type="transmembrane region" description="Helical" evidence="8">
    <location>
        <begin position="321"/>
        <end position="344"/>
    </location>
</feature>
<dbReference type="NCBIfam" id="TIGR01695">
    <property type="entry name" value="murJ_mviN"/>
    <property type="match status" value="1"/>
</dbReference>
<feature type="transmembrane region" description="Helical" evidence="8">
    <location>
        <begin position="193"/>
        <end position="217"/>
    </location>
</feature>
<evidence type="ECO:0000313" key="9">
    <source>
        <dbReference type="EMBL" id="GLC83922.1"/>
    </source>
</evidence>
<evidence type="ECO:0000256" key="6">
    <source>
        <dbReference type="ARBA" id="ARBA00022989"/>
    </source>
</evidence>
<dbReference type="PANTHER" id="PTHR47019">
    <property type="entry name" value="LIPID II FLIPPASE MURJ"/>
    <property type="match status" value="1"/>
</dbReference>
<keyword evidence="10" id="KW-1185">Reference proteome</keyword>
<gene>
    <name evidence="9" type="ORF">MIAR_05100</name>
</gene>
<proteinExistence type="predicted"/>
<evidence type="ECO:0000256" key="1">
    <source>
        <dbReference type="ARBA" id="ARBA00004651"/>
    </source>
</evidence>
<feature type="transmembrane region" description="Helical" evidence="8">
    <location>
        <begin position="278"/>
        <end position="300"/>
    </location>
</feature>
<feature type="transmembrane region" description="Helical" evidence="8">
    <location>
        <begin position="494"/>
        <end position="518"/>
    </location>
</feature>
<feature type="transmembrane region" description="Helical" evidence="8">
    <location>
        <begin position="238"/>
        <end position="258"/>
    </location>
</feature>
<feature type="transmembrane region" description="Helical" evidence="8">
    <location>
        <begin position="452"/>
        <end position="474"/>
    </location>
</feature>
<feature type="transmembrane region" description="Helical" evidence="8">
    <location>
        <begin position="122"/>
        <end position="145"/>
    </location>
</feature>
<dbReference type="PRINTS" id="PR01806">
    <property type="entry name" value="VIRFACTRMVIN"/>
</dbReference>
<comment type="subcellular location">
    <subcellularLocation>
        <location evidence="1">Cell membrane</location>
        <topology evidence="1">Multi-pass membrane protein</topology>
    </subcellularLocation>
</comment>
<dbReference type="PANTHER" id="PTHR47019:SF1">
    <property type="entry name" value="LIPID II FLIPPASE MURJ"/>
    <property type="match status" value="1"/>
</dbReference>
<organism evidence="9 10">
    <name type="scientific">Microbacterium arabinogalactanolyticum</name>
    <dbReference type="NCBI Taxonomy" id="69365"/>
    <lineage>
        <taxon>Bacteria</taxon>
        <taxon>Bacillati</taxon>
        <taxon>Actinomycetota</taxon>
        <taxon>Actinomycetes</taxon>
        <taxon>Micrococcales</taxon>
        <taxon>Microbacteriaceae</taxon>
        <taxon>Microbacterium</taxon>
    </lineage>
</organism>
<evidence type="ECO:0008006" key="11">
    <source>
        <dbReference type="Google" id="ProtNLM"/>
    </source>
</evidence>
<evidence type="ECO:0000256" key="4">
    <source>
        <dbReference type="ARBA" id="ARBA00022960"/>
    </source>
</evidence>
<accession>A0ABQ5NEH3</accession>
<keyword evidence="6 8" id="KW-1133">Transmembrane helix</keyword>
<feature type="transmembrane region" description="Helical" evidence="8">
    <location>
        <begin position="157"/>
        <end position="181"/>
    </location>
</feature>
<evidence type="ECO:0000256" key="8">
    <source>
        <dbReference type="SAM" id="Phobius"/>
    </source>
</evidence>
<feature type="transmembrane region" description="Helical" evidence="8">
    <location>
        <begin position="356"/>
        <end position="377"/>
    </location>
</feature>
<evidence type="ECO:0000256" key="5">
    <source>
        <dbReference type="ARBA" id="ARBA00022984"/>
    </source>
</evidence>
<protein>
    <recommendedName>
        <fullName evidence="11">Murein biosynthesis integral membrane protein MurJ</fullName>
    </recommendedName>
</protein>
<feature type="transmembrane region" description="Helical" evidence="8">
    <location>
        <begin position="83"/>
        <end position="110"/>
    </location>
</feature>
<dbReference type="InterPro" id="IPR051050">
    <property type="entry name" value="Lipid_II_flippase_MurJ/MviN"/>
</dbReference>
<dbReference type="InterPro" id="IPR004268">
    <property type="entry name" value="MurJ"/>
</dbReference>
<reference evidence="9" key="1">
    <citation type="submission" date="2022-08" db="EMBL/GenBank/DDBJ databases">
        <title>Draft genome sequence of Microbacterium arabinogalactanolyticum JCM 9171.</title>
        <authorList>
            <person name="Fujita K."/>
            <person name="Ishiwata A."/>
            <person name="Fushinobu S."/>
        </authorList>
    </citation>
    <scope>NUCLEOTIDE SEQUENCE</scope>
    <source>
        <strain evidence="9">JCM 9171</strain>
    </source>
</reference>
<dbReference type="Proteomes" id="UP001165068">
    <property type="component" value="Unassembled WGS sequence"/>
</dbReference>
<feature type="transmembrane region" description="Helical" evidence="8">
    <location>
        <begin position="7"/>
        <end position="33"/>
    </location>
</feature>
<evidence type="ECO:0000313" key="10">
    <source>
        <dbReference type="Proteomes" id="UP001165068"/>
    </source>
</evidence>
<keyword evidence="3 8" id="KW-0812">Transmembrane</keyword>
<dbReference type="RefSeq" id="WP_285630835.1">
    <property type="nucleotide sequence ID" value="NZ_BAAAUK010000003.1"/>
</dbReference>